<dbReference type="AlphaFoldDB" id="A0A1R4JHL9"/>
<dbReference type="EMBL" id="FUKP01000060">
    <property type="protein sequence ID" value="SJN31526.1"/>
    <property type="molecule type" value="Genomic_DNA"/>
</dbReference>
<keyword evidence="1" id="KW-1133">Transmembrane helix</keyword>
<reference evidence="2 3" key="1">
    <citation type="submission" date="2017-02" db="EMBL/GenBank/DDBJ databases">
        <authorList>
            <person name="Peterson S.W."/>
        </authorList>
    </citation>
    <scope>NUCLEOTIDE SEQUENCE [LARGE SCALE GENOMIC DNA]</scope>
    <source>
        <strain evidence="2 3">2B3F</strain>
    </source>
</reference>
<accession>A0A1R4JHL9</accession>
<organism evidence="2 3">
    <name type="scientific">Micrococcus lylae</name>
    <dbReference type="NCBI Taxonomy" id="1273"/>
    <lineage>
        <taxon>Bacteria</taxon>
        <taxon>Bacillati</taxon>
        <taxon>Actinomycetota</taxon>
        <taxon>Actinomycetes</taxon>
        <taxon>Micrococcales</taxon>
        <taxon>Micrococcaceae</taxon>
        <taxon>Micrococcus</taxon>
    </lineage>
</organism>
<dbReference type="Gene3D" id="2.40.50.90">
    <property type="match status" value="1"/>
</dbReference>
<protein>
    <recommendedName>
        <fullName evidence="4">Nuclease</fullName>
    </recommendedName>
</protein>
<dbReference type="RefSeq" id="WP_070638098.1">
    <property type="nucleotide sequence ID" value="NZ_CP126965.1"/>
</dbReference>
<proteinExistence type="predicted"/>
<dbReference type="SUPFAM" id="SSF50199">
    <property type="entry name" value="Staphylococcal nuclease"/>
    <property type="match status" value="1"/>
</dbReference>
<name>A0A1R4JHL9_9MICC</name>
<evidence type="ECO:0000256" key="1">
    <source>
        <dbReference type="SAM" id="Phobius"/>
    </source>
</evidence>
<feature type="transmembrane region" description="Helical" evidence="1">
    <location>
        <begin position="14"/>
        <end position="34"/>
    </location>
</feature>
<gene>
    <name evidence="2" type="ORF">FM125_08595</name>
</gene>
<evidence type="ECO:0000313" key="3">
    <source>
        <dbReference type="Proteomes" id="UP000196230"/>
    </source>
</evidence>
<evidence type="ECO:0000313" key="2">
    <source>
        <dbReference type="EMBL" id="SJN31526.1"/>
    </source>
</evidence>
<keyword evidence="1" id="KW-0812">Transmembrane</keyword>
<dbReference type="Proteomes" id="UP000196230">
    <property type="component" value="Unassembled WGS sequence"/>
</dbReference>
<sequence length="273" mass="30084">MTHVASRARVSKKAFVVFAVVALTMILLAVMVMFRGMVDEGRRMQIVEVVDGTTVKINAHGEEKLVKMAGLTAGPRNPDGLRVGPALCMGEKSYVWLRDRLVAGATAVVDIEEVDGEEYATFRMAGEDVNLAMIEEGMAAPTGIGVGEAEASEMRSVNEKAYTRNIGLYDLEERCTVNSELYEAEYALDVISDDVEPSIAKIDEKSVELGQAVDNVRLVQEDIHNLDPEGTDFVNTVWGPSKDLLVAEADEIADRGMKRLRDLNDRRNEIYSR</sequence>
<evidence type="ECO:0008006" key="4">
    <source>
        <dbReference type="Google" id="ProtNLM"/>
    </source>
</evidence>
<dbReference type="InterPro" id="IPR035437">
    <property type="entry name" value="SNase_OB-fold_sf"/>
</dbReference>
<keyword evidence="1" id="KW-0472">Membrane</keyword>